<accession>A0A4R1R9U9</accession>
<evidence type="ECO:0000313" key="2">
    <source>
        <dbReference type="Proteomes" id="UP000295455"/>
    </source>
</evidence>
<gene>
    <name evidence="1" type="ORF">EV196_1137</name>
</gene>
<comment type="caution">
    <text evidence="1">The sequence shown here is derived from an EMBL/GenBank/DDBJ whole genome shotgun (WGS) entry which is preliminary data.</text>
</comment>
<keyword evidence="2" id="KW-1185">Reference proteome</keyword>
<protein>
    <recommendedName>
        <fullName evidence="3">Uracil DNA glycosylase superfamily protein</fullName>
    </recommendedName>
</protein>
<dbReference type="Proteomes" id="UP000295455">
    <property type="component" value="Unassembled WGS sequence"/>
</dbReference>
<name>A0A4R1R9U9_9FLAO</name>
<reference evidence="1 2" key="1">
    <citation type="submission" date="2019-03" db="EMBL/GenBank/DDBJ databases">
        <title>Genomic Encyclopedia of Type Strains, Phase IV (KMG-IV): sequencing the most valuable type-strain genomes for metagenomic binning, comparative biology and taxonomic classification.</title>
        <authorList>
            <person name="Goeker M."/>
        </authorList>
    </citation>
    <scope>NUCLEOTIDE SEQUENCE [LARGE SCALE GENOMIC DNA]</scope>
    <source>
        <strain evidence="1 2">DSM 18792</strain>
    </source>
</reference>
<dbReference type="AlphaFoldDB" id="A0A4R1R9U9"/>
<dbReference type="EMBL" id="SLUP01000013">
    <property type="protein sequence ID" value="TCL62466.1"/>
    <property type="molecule type" value="Genomic_DNA"/>
</dbReference>
<organism evidence="1 2">
    <name type="scientific">Mariniflexile fucanivorans</name>
    <dbReference type="NCBI Taxonomy" id="264023"/>
    <lineage>
        <taxon>Bacteria</taxon>
        <taxon>Pseudomonadati</taxon>
        <taxon>Bacteroidota</taxon>
        <taxon>Flavobacteriia</taxon>
        <taxon>Flavobacteriales</taxon>
        <taxon>Flavobacteriaceae</taxon>
        <taxon>Mariniflexile</taxon>
    </lineage>
</organism>
<sequence length="251" mass="29662">MTKPPENMNEIDIREIYEKDVLAIWKKFENHKVFSNPDFEYRKHPLLPEIVHKESLMFIGMNPSFRKSSVIPENEKNIGFYQIPKEENSKDIPYFEKMKEVAEYCNAKWTHLDLFFIRETKQELIENLSYTNLEFLNLQLEISFEIIERAKPKLIIVSNALASEFFGKMKTKHNSFKKIWKGFDLFFEDNDVLGKKSTFNSEIGTYEIELNNEKVPIIFSGMLSGQRALDIGSLERLKWQSKMILESRAKK</sequence>
<evidence type="ECO:0000313" key="1">
    <source>
        <dbReference type="EMBL" id="TCL62466.1"/>
    </source>
</evidence>
<evidence type="ECO:0008006" key="3">
    <source>
        <dbReference type="Google" id="ProtNLM"/>
    </source>
</evidence>
<proteinExistence type="predicted"/>